<organism evidence="1 2">
    <name type="scientific">Parvibacter caecicola</name>
    <dbReference type="NCBI Taxonomy" id="747645"/>
    <lineage>
        <taxon>Bacteria</taxon>
        <taxon>Bacillati</taxon>
        <taxon>Actinomycetota</taxon>
        <taxon>Coriobacteriia</taxon>
        <taxon>Coriobacteriales</taxon>
        <taxon>Coriobacteriaceae</taxon>
        <taxon>Parvibacter</taxon>
    </lineage>
</organism>
<sequence length="44" mass="4753">MLEKDVGLATEYYAIGVSTSQLFFGAKTEKAGSFTWYKATATAV</sequence>
<dbReference type="AlphaFoldDB" id="A0A7W5GPY7"/>
<evidence type="ECO:0000313" key="1">
    <source>
        <dbReference type="EMBL" id="MBB3171810.1"/>
    </source>
</evidence>
<protein>
    <submittedName>
        <fullName evidence="1">Uncharacterized protein</fullName>
    </submittedName>
</protein>
<proteinExistence type="predicted"/>
<reference evidence="1 2" key="1">
    <citation type="submission" date="2020-08" db="EMBL/GenBank/DDBJ databases">
        <title>Sequencing the genomes of 1000 actinobacteria strains.</title>
        <authorList>
            <person name="Klenk H.-P."/>
        </authorList>
    </citation>
    <scope>NUCLEOTIDE SEQUENCE [LARGE SCALE GENOMIC DNA]</scope>
    <source>
        <strain evidence="1 2">DSM 22242</strain>
    </source>
</reference>
<accession>A0A7W5GPY7</accession>
<dbReference type="Proteomes" id="UP000530850">
    <property type="component" value="Unassembled WGS sequence"/>
</dbReference>
<comment type="caution">
    <text evidence="1">The sequence shown here is derived from an EMBL/GenBank/DDBJ whole genome shotgun (WGS) entry which is preliminary data.</text>
</comment>
<dbReference type="RefSeq" id="WP_257431290.1">
    <property type="nucleotide sequence ID" value="NZ_JACHYA010000005.1"/>
</dbReference>
<name>A0A7W5GPY7_9ACTN</name>
<evidence type="ECO:0000313" key="2">
    <source>
        <dbReference type="Proteomes" id="UP000530850"/>
    </source>
</evidence>
<dbReference type="GeneID" id="93357761"/>
<dbReference type="EMBL" id="JACHYA010000005">
    <property type="protein sequence ID" value="MBB3171810.1"/>
    <property type="molecule type" value="Genomic_DNA"/>
</dbReference>
<gene>
    <name evidence="1" type="ORF">FHR31_001636</name>
</gene>